<sequence length="308" mass="34528">MSQSSDQATSSTPARPMVKETNKEGRKQLPSIPDTQTQAAMAARPKQHGSIVKANTNSYGPFMLEYSLMAEYNLLMQQKTPGCYVIPSAMSSLVWYGVLFIRQGLYQEGAFKFTVIIPDNFPNGDCPSLVFDLPVFHPLVDPLTGQLDVKRAFQKWRKNVNHVWQVLLYARRVFYKIDSKSPLNKEAAELYETDLESFKKNVAESVEKSKERLNDPVKSDDPHCLRFSPWDPSIHEESRQQMLKTKVMGSDVVVEENNSPNDAVRSSENESDNGPRNGAPQPGVSSKGLSWMKPGSVQIFARDDPALA</sequence>
<dbReference type="InterPro" id="IPR000608">
    <property type="entry name" value="UBC"/>
</dbReference>
<dbReference type="CDD" id="cd23814">
    <property type="entry name" value="UEV_AKTIP"/>
    <property type="match status" value="1"/>
</dbReference>
<dbReference type="SMART" id="SM00212">
    <property type="entry name" value="UBCc"/>
    <property type="match status" value="1"/>
</dbReference>
<organism evidence="3 4">
    <name type="scientific">Mizuhopecten yessoensis</name>
    <name type="common">Japanese scallop</name>
    <name type="synonym">Patinopecten yessoensis</name>
    <dbReference type="NCBI Taxonomy" id="6573"/>
    <lineage>
        <taxon>Eukaryota</taxon>
        <taxon>Metazoa</taxon>
        <taxon>Spiralia</taxon>
        <taxon>Lophotrochozoa</taxon>
        <taxon>Mollusca</taxon>
        <taxon>Bivalvia</taxon>
        <taxon>Autobranchia</taxon>
        <taxon>Pteriomorphia</taxon>
        <taxon>Pectinida</taxon>
        <taxon>Pectinoidea</taxon>
        <taxon>Pectinidae</taxon>
        <taxon>Mizuhopecten</taxon>
    </lineage>
</organism>
<comment type="caution">
    <text evidence="3">The sequence shown here is derived from an EMBL/GenBank/DDBJ whole genome shotgun (WGS) entry which is preliminary data.</text>
</comment>
<dbReference type="Proteomes" id="UP000242188">
    <property type="component" value="Unassembled WGS sequence"/>
</dbReference>
<feature type="region of interest" description="Disordered" evidence="1">
    <location>
        <begin position="1"/>
        <end position="48"/>
    </location>
</feature>
<dbReference type="Gene3D" id="3.10.110.10">
    <property type="entry name" value="Ubiquitin Conjugating Enzyme"/>
    <property type="match status" value="1"/>
</dbReference>
<dbReference type="InterPro" id="IPR050113">
    <property type="entry name" value="Ub_conjugating_enzyme"/>
</dbReference>
<dbReference type="OrthoDB" id="5596422at2759"/>
<keyword evidence="4" id="KW-1185">Reference proteome</keyword>
<feature type="region of interest" description="Disordered" evidence="1">
    <location>
        <begin position="206"/>
        <end position="231"/>
    </location>
</feature>
<proteinExistence type="predicted"/>
<dbReference type="AlphaFoldDB" id="A0A210Q8N3"/>
<dbReference type="PANTHER" id="PTHR24067">
    <property type="entry name" value="UBIQUITIN-CONJUGATING ENZYME E2"/>
    <property type="match status" value="1"/>
</dbReference>
<feature type="domain" description="UBC core" evidence="2">
    <location>
        <begin position="63"/>
        <end position="211"/>
    </location>
</feature>
<dbReference type="Pfam" id="PF00179">
    <property type="entry name" value="UQ_con"/>
    <property type="match status" value="1"/>
</dbReference>
<dbReference type="SUPFAM" id="SSF54495">
    <property type="entry name" value="UBC-like"/>
    <property type="match status" value="1"/>
</dbReference>
<protein>
    <submittedName>
        <fullName evidence="3">AKT-interacting protein</fullName>
    </submittedName>
</protein>
<dbReference type="PROSITE" id="PS50127">
    <property type="entry name" value="UBC_2"/>
    <property type="match status" value="1"/>
</dbReference>
<feature type="compositionally biased region" description="Polar residues" evidence="1">
    <location>
        <begin position="256"/>
        <end position="266"/>
    </location>
</feature>
<dbReference type="InterPro" id="IPR016135">
    <property type="entry name" value="UBQ-conjugating_enzyme/RWD"/>
</dbReference>
<name>A0A210Q8N3_MIZYE</name>
<feature type="compositionally biased region" description="Polar residues" evidence="1">
    <location>
        <begin position="1"/>
        <end position="13"/>
    </location>
</feature>
<gene>
    <name evidence="3" type="ORF">KP79_PYT14543</name>
</gene>
<reference evidence="3 4" key="1">
    <citation type="journal article" date="2017" name="Nat. Ecol. Evol.">
        <title>Scallop genome provides insights into evolution of bilaterian karyotype and development.</title>
        <authorList>
            <person name="Wang S."/>
            <person name="Zhang J."/>
            <person name="Jiao W."/>
            <person name="Li J."/>
            <person name="Xun X."/>
            <person name="Sun Y."/>
            <person name="Guo X."/>
            <person name="Huan P."/>
            <person name="Dong B."/>
            <person name="Zhang L."/>
            <person name="Hu X."/>
            <person name="Sun X."/>
            <person name="Wang J."/>
            <person name="Zhao C."/>
            <person name="Wang Y."/>
            <person name="Wang D."/>
            <person name="Huang X."/>
            <person name="Wang R."/>
            <person name="Lv J."/>
            <person name="Li Y."/>
            <person name="Zhang Z."/>
            <person name="Liu B."/>
            <person name="Lu W."/>
            <person name="Hui Y."/>
            <person name="Liang J."/>
            <person name="Zhou Z."/>
            <person name="Hou R."/>
            <person name="Li X."/>
            <person name="Liu Y."/>
            <person name="Li H."/>
            <person name="Ning X."/>
            <person name="Lin Y."/>
            <person name="Zhao L."/>
            <person name="Xing Q."/>
            <person name="Dou J."/>
            <person name="Li Y."/>
            <person name="Mao J."/>
            <person name="Guo H."/>
            <person name="Dou H."/>
            <person name="Li T."/>
            <person name="Mu C."/>
            <person name="Jiang W."/>
            <person name="Fu Q."/>
            <person name="Fu X."/>
            <person name="Miao Y."/>
            <person name="Liu J."/>
            <person name="Yu Q."/>
            <person name="Li R."/>
            <person name="Liao H."/>
            <person name="Li X."/>
            <person name="Kong Y."/>
            <person name="Jiang Z."/>
            <person name="Chourrout D."/>
            <person name="Li R."/>
            <person name="Bao Z."/>
        </authorList>
    </citation>
    <scope>NUCLEOTIDE SEQUENCE [LARGE SCALE GENOMIC DNA]</scope>
    <source>
        <strain evidence="3 4">PY_sf001</strain>
    </source>
</reference>
<evidence type="ECO:0000259" key="2">
    <source>
        <dbReference type="PROSITE" id="PS50127"/>
    </source>
</evidence>
<dbReference type="EMBL" id="NEDP02004580">
    <property type="protein sequence ID" value="OWF45075.1"/>
    <property type="molecule type" value="Genomic_DNA"/>
</dbReference>
<evidence type="ECO:0000313" key="4">
    <source>
        <dbReference type="Proteomes" id="UP000242188"/>
    </source>
</evidence>
<evidence type="ECO:0000313" key="3">
    <source>
        <dbReference type="EMBL" id="OWF45075.1"/>
    </source>
</evidence>
<feature type="compositionally biased region" description="Basic and acidic residues" evidence="1">
    <location>
        <begin position="17"/>
        <end position="27"/>
    </location>
</feature>
<feature type="region of interest" description="Disordered" evidence="1">
    <location>
        <begin position="254"/>
        <end position="308"/>
    </location>
</feature>
<dbReference type="STRING" id="6573.A0A210Q8N3"/>
<accession>A0A210Q8N3</accession>
<evidence type="ECO:0000256" key="1">
    <source>
        <dbReference type="SAM" id="MobiDB-lite"/>
    </source>
</evidence>
<feature type="compositionally biased region" description="Basic and acidic residues" evidence="1">
    <location>
        <begin position="206"/>
        <end position="224"/>
    </location>
</feature>